<evidence type="ECO:0000313" key="2">
    <source>
        <dbReference type="EMBL" id="KAE9621299.1"/>
    </source>
</evidence>
<comment type="caution">
    <text evidence="2">The sequence shown here is derived from an EMBL/GenBank/DDBJ whole genome shotgun (WGS) entry which is preliminary data.</text>
</comment>
<sequence length="185" mass="21563">MFFTKLPLARKAWKSITYTLSKIHKIRSSKSKSMEKTKKHIKKPSTTKPTKTHKFNIVTKNSRHNRRLVKIKSVIFSFKKKHAPIYIDKLFKESYSCDLVNKLKPEIIAHNNHSLIEKSEKVSYDKEVEEEVAGTSKGCNIDDNDMWESLELASPLMHGIDERAEEFIARFREEMKGQEKLAINL</sequence>
<protein>
    <submittedName>
        <fullName evidence="2">Uncharacterized protein</fullName>
    </submittedName>
</protein>
<dbReference type="Pfam" id="PF05553">
    <property type="entry name" value="DUF761"/>
    <property type="match status" value="1"/>
</dbReference>
<reference evidence="3" key="1">
    <citation type="journal article" date="2020" name="Nat. Commun.">
        <title>Genome sequence of the cluster root forming white lupin.</title>
        <authorList>
            <person name="Hufnagel B."/>
            <person name="Marques A."/>
            <person name="Soriano A."/>
            <person name="Marques L."/>
            <person name="Divol F."/>
            <person name="Doumas P."/>
            <person name="Sallet E."/>
            <person name="Mancinotti D."/>
            <person name="Carrere S."/>
            <person name="Marande W."/>
            <person name="Arribat S."/>
            <person name="Keller J."/>
            <person name="Huneau C."/>
            <person name="Blein T."/>
            <person name="Aime D."/>
            <person name="Laguerre M."/>
            <person name="Taylor J."/>
            <person name="Schubert V."/>
            <person name="Nelson M."/>
            <person name="Geu-Flores F."/>
            <person name="Crespi M."/>
            <person name="Gallardo-Guerrero K."/>
            <person name="Delaux P.-M."/>
            <person name="Salse J."/>
            <person name="Berges H."/>
            <person name="Guyot R."/>
            <person name="Gouzy J."/>
            <person name="Peret B."/>
        </authorList>
    </citation>
    <scope>NUCLEOTIDE SEQUENCE [LARGE SCALE GENOMIC DNA]</scope>
    <source>
        <strain evidence="3">cv. Amiga</strain>
    </source>
</reference>
<dbReference type="InterPro" id="IPR008480">
    <property type="entry name" value="DUF761_pln"/>
</dbReference>
<gene>
    <name evidence="2" type="ORF">Lalb_Chr01g0012251</name>
</gene>
<evidence type="ECO:0000313" key="3">
    <source>
        <dbReference type="Proteomes" id="UP000447434"/>
    </source>
</evidence>
<dbReference type="Proteomes" id="UP000447434">
    <property type="component" value="Chromosome 1"/>
</dbReference>
<feature type="compositionally biased region" description="Basic residues" evidence="1">
    <location>
        <begin position="37"/>
        <end position="51"/>
    </location>
</feature>
<dbReference type="AlphaFoldDB" id="A0A6A5PL95"/>
<dbReference type="EMBL" id="WOCE01000001">
    <property type="protein sequence ID" value="KAE9621299.1"/>
    <property type="molecule type" value="Genomic_DNA"/>
</dbReference>
<feature type="region of interest" description="Disordered" evidence="1">
    <location>
        <begin position="29"/>
        <end position="51"/>
    </location>
</feature>
<organism evidence="2 3">
    <name type="scientific">Lupinus albus</name>
    <name type="common">White lupine</name>
    <name type="synonym">Lupinus termis</name>
    <dbReference type="NCBI Taxonomy" id="3870"/>
    <lineage>
        <taxon>Eukaryota</taxon>
        <taxon>Viridiplantae</taxon>
        <taxon>Streptophyta</taxon>
        <taxon>Embryophyta</taxon>
        <taxon>Tracheophyta</taxon>
        <taxon>Spermatophyta</taxon>
        <taxon>Magnoliopsida</taxon>
        <taxon>eudicotyledons</taxon>
        <taxon>Gunneridae</taxon>
        <taxon>Pentapetalae</taxon>
        <taxon>rosids</taxon>
        <taxon>fabids</taxon>
        <taxon>Fabales</taxon>
        <taxon>Fabaceae</taxon>
        <taxon>Papilionoideae</taxon>
        <taxon>50 kb inversion clade</taxon>
        <taxon>genistoids sensu lato</taxon>
        <taxon>core genistoids</taxon>
        <taxon>Genisteae</taxon>
        <taxon>Lupinus</taxon>
    </lineage>
</organism>
<accession>A0A6A5PL95</accession>
<dbReference type="OrthoDB" id="1536762at2759"/>
<evidence type="ECO:0000256" key="1">
    <source>
        <dbReference type="SAM" id="MobiDB-lite"/>
    </source>
</evidence>
<keyword evidence="3" id="KW-1185">Reference proteome</keyword>
<name>A0A6A5PL95_LUPAL</name>
<proteinExistence type="predicted"/>